<dbReference type="EMBL" id="BARV01010564">
    <property type="protein sequence ID" value="GAI13901.1"/>
    <property type="molecule type" value="Genomic_DNA"/>
</dbReference>
<dbReference type="EMBL" id="BARV01029240">
    <property type="protein sequence ID" value="GAI42726.1"/>
    <property type="molecule type" value="Genomic_DNA"/>
</dbReference>
<comment type="caution">
    <text evidence="2">The sequence shown here is derived from an EMBL/GenBank/DDBJ whole genome shotgun (WGS) entry which is preliminary data.</text>
</comment>
<evidence type="ECO:0000313" key="2">
    <source>
        <dbReference type="EMBL" id="GAI42726.1"/>
    </source>
</evidence>
<name>X1PJL3_9ZZZZ</name>
<evidence type="ECO:0000313" key="1">
    <source>
        <dbReference type="EMBL" id="GAI13901.1"/>
    </source>
</evidence>
<sequence>MQNPPSGGNMRYFFMVLRVMGIITDWSSKALVDGKVTLNEAVDLAVRVAEALSIPTDIQLPK</sequence>
<reference evidence="2" key="1">
    <citation type="journal article" date="2014" name="Front. Microbiol.">
        <title>High frequency of phylogenetically diverse reductive dehalogenase-homologous genes in deep subseafloor sedimentary metagenomes.</title>
        <authorList>
            <person name="Kawai M."/>
            <person name="Futagami T."/>
            <person name="Toyoda A."/>
            <person name="Takaki Y."/>
            <person name="Nishi S."/>
            <person name="Hori S."/>
            <person name="Arai W."/>
            <person name="Tsubouchi T."/>
            <person name="Morono Y."/>
            <person name="Uchiyama I."/>
            <person name="Ito T."/>
            <person name="Fujiyama A."/>
            <person name="Inagaki F."/>
            <person name="Takami H."/>
        </authorList>
    </citation>
    <scope>NUCLEOTIDE SEQUENCE</scope>
    <source>
        <strain evidence="2">Expedition CK06-06</strain>
    </source>
</reference>
<accession>X1PJL3</accession>
<proteinExistence type="predicted"/>
<gene>
    <name evidence="1" type="ORF">S06H3_20409</name>
    <name evidence="2" type="ORF">S06H3_46665</name>
</gene>
<organism evidence="2">
    <name type="scientific">marine sediment metagenome</name>
    <dbReference type="NCBI Taxonomy" id="412755"/>
    <lineage>
        <taxon>unclassified sequences</taxon>
        <taxon>metagenomes</taxon>
        <taxon>ecological metagenomes</taxon>
    </lineage>
</organism>
<protein>
    <submittedName>
        <fullName evidence="2">Uncharacterized protein</fullName>
    </submittedName>
</protein>
<dbReference type="AlphaFoldDB" id="X1PJL3"/>